<dbReference type="SUPFAM" id="SSF51338">
    <property type="entry name" value="Composite domain of metallo-dependent hydrolases"/>
    <property type="match status" value="1"/>
</dbReference>
<dbReference type="PIRSF" id="PIRSF038994">
    <property type="entry name" value="NagA"/>
    <property type="match status" value="1"/>
</dbReference>
<dbReference type="OrthoDB" id="24954at2157"/>
<dbReference type="InterPro" id="IPR011059">
    <property type="entry name" value="Metal-dep_hydrolase_composite"/>
</dbReference>
<evidence type="ECO:0000313" key="7">
    <source>
        <dbReference type="Proteomes" id="UP000067434"/>
    </source>
</evidence>
<dbReference type="NCBIfam" id="TIGR00221">
    <property type="entry name" value="nagA"/>
    <property type="match status" value="1"/>
</dbReference>
<dbReference type="GO" id="GO:0046872">
    <property type="term" value="F:metal ion binding"/>
    <property type="evidence" value="ECO:0007669"/>
    <property type="project" value="UniProtKB-KW"/>
</dbReference>
<dbReference type="HOGENOM" id="CLU_032482_2_1_2"/>
<dbReference type="PANTHER" id="PTHR11113:SF14">
    <property type="entry name" value="N-ACETYLGLUCOSAMINE-6-PHOSPHATE DEACETYLASE"/>
    <property type="match status" value="1"/>
</dbReference>
<dbReference type="Pfam" id="PF01979">
    <property type="entry name" value="Amidohydro_1"/>
    <property type="match status" value="1"/>
</dbReference>
<dbReference type="GeneID" id="25401421"/>
<proteinExistence type="inferred from homology"/>
<keyword evidence="3" id="KW-0378">Hydrolase</keyword>
<evidence type="ECO:0000256" key="3">
    <source>
        <dbReference type="ARBA" id="ARBA00022801"/>
    </source>
</evidence>
<comment type="similarity">
    <text evidence="1">Belongs to the metallo-dependent hydrolases superfamily. NagA family.</text>
</comment>
<reference evidence="6 7" key="1">
    <citation type="journal article" date="2015" name="Stand. Genomic Sci.">
        <title>Complete genome sequence of and proposal of Thermofilum uzonense sp. nov. a novel hyperthermophilic crenarchaeon and emended description of the genus Thermofilum.</title>
        <authorList>
            <person name="Toshchakov S.V."/>
            <person name="Korzhenkov A.A."/>
            <person name="Samarov N.I."/>
            <person name="Mazunin I.O."/>
            <person name="Mozhey O.I."/>
            <person name="Shmyr I.S."/>
            <person name="Derbikova K.S."/>
            <person name="Taranov E.A."/>
            <person name="Dominova I.N."/>
            <person name="Bonch-Osmolovskaya E.A."/>
            <person name="Patrushev M.V."/>
            <person name="Podosokorskaya O.A."/>
            <person name="Kublanov I.V."/>
        </authorList>
    </citation>
    <scope>NUCLEOTIDE SEQUENCE [LARGE SCALE GENOMIC DNA]</scope>
    <source>
        <strain evidence="6 7">1807-2</strain>
    </source>
</reference>
<dbReference type="SUPFAM" id="SSF51556">
    <property type="entry name" value="Metallo-dependent hydrolases"/>
    <property type="match status" value="1"/>
</dbReference>
<evidence type="ECO:0000313" key="6">
    <source>
        <dbReference type="EMBL" id="AKG39354.1"/>
    </source>
</evidence>
<evidence type="ECO:0000256" key="2">
    <source>
        <dbReference type="ARBA" id="ARBA00022723"/>
    </source>
</evidence>
<dbReference type="PATRIC" id="fig|1550241.5.peg.909"/>
<evidence type="ECO:0000256" key="1">
    <source>
        <dbReference type="ARBA" id="ARBA00010716"/>
    </source>
</evidence>
<dbReference type="AlphaFoldDB" id="A0A0F7FJ56"/>
<feature type="domain" description="Amidohydrolase-related" evidence="5">
    <location>
        <begin position="48"/>
        <end position="378"/>
    </location>
</feature>
<dbReference type="STRING" id="1550241.MA03_04280"/>
<evidence type="ECO:0000259" key="5">
    <source>
        <dbReference type="Pfam" id="PF01979"/>
    </source>
</evidence>
<accession>A0A0F7FJ56</accession>
<dbReference type="Gene3D" id="2.30.40.10">
    <property type="entry name" value="Urease, subunit C, domain 1"/>
    <property type="match status" value="1"/>
</dbReference>
<gene>
    <name evidence="6" type="ORF">MA03_04280</name>
</gene>
<dbReference type="Proteomes" id="UP000067434">
    <property type="component" value="Chromosome"/>
</dbReference>
<sequence length="384" mass="40681">MKLVIKGGRVLTPFADIGSKDIAIESGRIQQIGENLTGDKTIDATGLIVAPGFIDTHFHGYGGVDFTTASSSDILKVSGLLVKHGVTGFLASTVAAPHNQLIKACNEIAQAAHAWNEGRGARILGVHLEGPYLNPKMRGAMNPGHFKNPSLQELLEFQEEARGLLKQVTVAPELPGAYEFIREAVKRGIVVSLGHSDATYAEAMNAVLAGASKANHIFNQMRGFHHREPGLAMALLDQENVYIEMISDFIHLHPTTMRLVVKTAGPRRVILITDAVAATGLPDGEYTLGGLKIIVKNGVSHLAETGALAGSTLTLDKAVSNMVKLGVSIQDALRMASTNPAQSIGLGGEFGVIALGYNADLVLLNDKLSVEKTIIGGVEAYQGD</sequence>
<dbReference type="RefSeq" id="WP_052884894.1">
    <property type="nucleotide sequence ID" value="NZ_CP009961.1"/>
</dbReference>
<keyword evidence="2" id="KW-0479">Metal-binding</keyword>
<dbReference type="GO" id="GO:0006046">
    <property type="term" value="P:N-acetylglucosamine catabolic process"/>
    <property type="evidence" value="ECO:0007669"/>
    <property type="project" value="TreeGrafter"/>
</dbReference>
<dbReference type="GO" id="GO:0008448">
    <property type="term" value="F:N-acetylglucosamine-6-phosphate deacetylase activity"/>
    <property type="evidence" value="ECO:0007669"/>
    <property type="project" value="InterPro"/>
</dbReference>
<dbReference type="KEGG" id="thf:MA03_04280"/>
<dbReference type="PANTHER" id="PTHR11113">
    <property type="entry name" value="N-ACETYLGLUCOSAMINE-6-PHOSPHATE DEACETYLASE"/>
    <property type="match status" value="1"/>
</dbReference>
<dbReference type="InterPro" id="IPR006680">
    <property type="entry name" value="Amidohydro-rel"/>
</dbReference>
<dbReference type="EMBL" id="CP009961">
    <property type="protein sequence ID" value="AKG39354.1"/>
    <property type="molecule type" value="Genomic_DNA"/>
</dbReference>
<keyword evidence="7" id="KW-1185">Reference proteome</keyword>
<dbReference type="InterPro" id="IPR032466">
    <property type="entry name" value="Metal_Hydrolase"/>
</dbReference>
<name>A0A0F7FJ56_9CREN</name>
<dbReference type="Gene3D" id="3.20.20.140">
    <property type="entry name" value="Metal-dependent hydrolases"/>
    <property type="match status" value="1"/>
</dbReference>
<evidence type="ECO:0000256" key="4">
    <source>
        <dbReference type="ARBA" id="ARBA00023277"/>
    </source>
</evidence>
<keyword evidence="4" id="KW-0119">Carbohydrate metabolism</keyword>
<dbReference type="CDD" id="cd00854">
    <property type="entry name" value="NagA"/>
    <property type="match status" value="1"/>
</dbReference>
<protein>
    <submittedName>
        <fullName evidence="6">N-acetylglucosamine-6-phosphate deacetylase</fullName>
    </submittedName>
</protein>
<dbReference type="FunFam" id="3.20.20.140:FF:000004">
    <property type="entry name" value="N-acetylglucosamine-6-phosphate deacetylase"/>
    <property type="match status" value="1"/>
</dbReference>
<organism evidence="6 7">
    <name type="scientific">Infirmifilum uzonense</name>
    <dbReference type="NCBI Taxonomy" id="1550241"/>
    <lineage>
        <taxon>Archaea</taxon>
        <taxon>Thermoproteota</taxon>
        <taxon>Thermoprotei</taxon>
        <taxon>Thermofilales</taxon>
        <taxon>Thermofilaceae</taxon>
        <taxon>Infirmifilum</taxon>
    </lineage>
</organism>
<dbReference type="InterPro" id="IPR003764">
    <property type="entry name" value="GlcNAc_6-P_deAcase"/>
</dbReference>